<reference evidence="1 2" key="1">
    <citation type="submission" date="2021-06" db="EMBL/GenBank/DDBJ databases">
        <title>Caerostris extrusa draft genome.</title>
        <authorList>
            <person name="Kono N."/>
            <person name="Arakawa K."/>
        </authorList>
    </citation>
    <scope>NUCLEOTIDE SEQUENCE [LARGE SCALE GENOMIC DNA]</scope>
</reference>
<evidence type="ECO:0000313" key="2">
    <source>
        <dbReference type="Proteomes" id="UP001054945"/>
    </source>
</evidence>
<comment type="caution">
    <text evidence="1">The sequence shown here is derived from an EMBL/GenBank/DDBJ whole genome shotgun (WGS) entry which is preliminary data.</text>
</comment>
<sequence>MSSVNKILISRPALRKVCVNFLPTHPLFSHPFLPESPVKRIGAYNHPFPTPYPPPGIPLLSWHSRMRINGTGSNEPEKFAAECGTVVWPRQGPDIFALKECNYCNYLDEITQALFSEIGLE</sequence>
<dbReference type="EMBL" id="BPLR01020189">
    <property type="protein sequence ID" value="GIX75685.1"/>
    <property type="molecule type" value="Genomic_DNA"/>
</dbReference>
<proteinExistence type="predicted"/>
<evidence type="ECO:0000313" key="1">
    <source>
        <dbReference type="EMBL" id="GIX75685.1"/>
    </source>
</evidence>
<name>A0AAV4MTD4_CAEEX</name>
<keyword evidence="2" id="KW-1185">Reference proteome</keyword>
<accession>A0AAV4MTD4</accession>
<protein>
    <submittedName>
        <fullName evidence="1">Uncharacterized protein</fullName>
    </submittedName>
</protein>
<gene>
    <name evidence="1" type="ORF">CEXT_223891</name>
</gene>
<dbReference type="Proteomes" id="UP001054945">
    <property type="component" value="Unassembled WGS sequence"/>
</dbReference>
<organism evidence="1 2">
    <name type="scientific">Caerostris extrusa</name>
    <name type="common">Bark spider</name>
    <name type="synonym">Caerostris bankana</name>
    <dbReference type="NCBI Taxonomy" id="172846"/>
    <lineage>
        <taxon>Eukaryota</taxon>
        <taxon>Metazoa</taxon>
        <taxon>Ecdysozoa</taxon>
        <taxon>Arthropoda</taxon>
        <taxon>Chelicerata</taxon>
        <taxon>Arachnida</taxon>
        <taxon>Araneae</taxon>
        <taxon>Araneomorphae</taxon>
        <taxon>Entelegynae</taxon>
        <taxon>Araneoidea</taxon>
        <taxon>Araneidae</taxon>
        <taxon>Caerostris</taxon>
    </lineage>
</organism>
<dbReference type="AlphaFoldDB" id="A0AAV4MTD4"/>